<proteinExistence type="predicted"/>
<comment type="caution">
    <text evidence="1">The sequence shown here is derived from an EMBL/GenBank/DDBJ whole genome shotgun (WGS) entry which is preliminary data.</text>
</comment>
<keyword evidence="2" id="KW-1185">Reference proteome</keyword>
<dbReference type="Gene3D" id="1.25.40.10">
    <property type="entry name" value="Tetratricopeptide repeat domain"/>
    <property type="match status" value="1"/>
</dbReference>
<dbReference type="PANTHER" id="PTHR47691:SF3">
    <property type="entry name" value="HTH-TYPE TRANSCRIPTIONAL REGULATOR RV0890C-RELATED"/>
    <property type="match status" value="1"/>
</dbReference>
<gene>
    <name evidence="1" type="ORF">E4L98_20005</name>
</gene>
<dbReference type="InterPro" id="IPR027417">
    <property type="entry name" value="P-loop_NTPase"/>
</dbReference>
<accession>A0A4Y9S827</accession>
<sequence>MNVIDNSNSLLEPLEAAHLLGITPELLFAYVRNAPKGQDGRRLVTVQYSGQTYFRREDLLSFDDYLKEPWSPSGGDRANIPAYVLTHIKVECGGQCARCGRGFKLETAHIEDYATSRSHHHHNLIRLCSLCHEEFDSRTILPDGEIVSIKKRLIEITRERLTYRIASPGLEGFRPPTPTEIFIGRMREVQKVVDGLNSRRILCIKGPGGIGKTQLALHSISQMGASNRVLWMDVEPFDSIADLQLAFASAILGPVEGYNAAAIAARVDLEFDLVAFDGIEGFGSADIEAFECLIRQMVEGTRSIRFLITSQVELLNTNDLLCIDVPPLSTEASLQMLEAIAENAANPDNEQSRVAIDWLTDFAAGHTLSLRIIANLLRYFKSAAIVAERVRSKGAAAIAIPRLTNKTKHHSLDACFAVAYSVLQPEERSLLFMLSQCPAGRFSSHINADLISSTDIDVTIAELARWHLVTVDSSWYPVPRVHVLSPIRAFARLAFQSEAPDLADYLFHEFSTEMEVLAAMLDSRYINDGDPGIGTRRFGLEFPNFSYVFDESVRRSTLNPEYDRITCSLAFSLQVFCFVSGRSARGLQILNSGVKAALRMKQVGIASSLLLQVANFAERSGAIETAHGAIHKICSLEIDHTDPEMLGNIAFARGSLARNEGRFNDAEAHFVEAGEQYAQPVVATSGKKGGSEYAVNPRMFALALMERARILEHSERQLQALEIYSDSLSLMREINDRVNIGTVLHQMGNCYAHLNQLEKAYRSYVDAANCFFDVGSAIHLSNSLSEMGYVLIDYNPGPCIHSDLSEELVLAGLSDVFHDCASQYQLSSALKPQECIGVIRKLFGMVALVSFTSHRELLQGFADDMCQGLVVPLAVQVRGGQRKDPSEQLAIMHLDVMTALAGSLSAMDIPNMATNEEIGHLAGLCHIQAEHAWRIFRLFDWLVAYMSRCRARADLNTEQLIAATGVSNTTGKPFRL</sequence>
<dbReference type="PANTHER" id="PTHR47691">
    <property type="entry name" value="REGULATOR-RELATED"/>
    <property type="match status" value="1"/>
</dbReference>
<dbReference type="SUPFAM" id="SSF48452">
    <property type="entry name" value="TPR-like"/>
    <property type="match status" value="1"/>
</dbReference>
<dbReference type="OrthoDB" id="6906005at2"/>
<dbReference type="CDD" id="cd00085">
    <property type="entry name" value="HNHc"/>
    <property type="match status" value="1"/>
</dbReference>
<dbReference type="InterPro" id="IPR011990">
    <property type="entry name" value="TPR-like_helical_dom_sf"/>
</dbReference>
<evidence type="ECO:0000313" key="1">
    <source>
        <dbReference type="EMBL" id="TFW17702.1"/>
    </source>
</evidence>
<name>A0A4Y9S827_9BURK</name>
<evidence type="ECO:0000313" key="2">
    <source>
        <dbReference type="Proteomes" id="UP000297729"/>
    </source>
</evidence>
<dbReference type="Proteomes" id="UP000297729">
    <property type="component" value="Unassembled WGS sequence"/>
</dbReference>
<dbReference type="AlphaFoldDB" id="A0A4Y9S827"/>
<dbReference type="EMBL" id="SPVG01000199">
    <property type="protein sequence ID" value="TFW17702.1"/>
    <property type="molecule type" value="Genomic_DNA"/>
</dbReference>
<organism evidence="1 2">
    <name type="scientific">Duganella callida</name>
    <dbReference type="NCBI Taxonomy" id="2561932"/>
    <lineage>
        <taxon>Bacteria</taxon>
        <taxon>Pseudomonadati</taxon>
        <taxon>Pseudomonadota</taxon>
        <taxon>Betaproteobacteria</taxon>
        <taxon>Burkholderiales</taxon>
        <taxon>Oxalobacteraceae</taxon>
        <taxon>Telluria group</taxon>
        <taxon>Duganella</taxon>
    </lineage>
</organism>
<dbReference type="SUPFAM" id="SSF52540">
    <property type="entry name" value="P-loop containing nucleoside triphosphate hydrolases"/>
    <property type="match status" value="1"/>
</dbReference>
<dbReference type="InterPro" id="IPR003615">
    <property type="entry name" value="HNH_nuc"/>
</dbReference>
<dbReference type="Gene3D" id="3.40.50.300">
    <property type="entry name" value="P-loop containing nucleotide triphosphate hydrolases"/>
    <property type="match status" value="1"/>
</dbReference>
<reference evidence="1 2" key="1">
    <citation type="submission" date="2019-03" db="EMBL/GenBank/DDBJ databases">
        <title>Draft Genome Sequence of Duganella callidus sp. nov., a Novel Duganella Species Isolated from Cultivated Soil.</title>
        <authorList>
            <person name="Raths R."/>
            <person name="Peta V."/>
            <person name="Bucking H."/>
        </authorList>
    </citation>
    <scope>NUCLEOTIDE SEQUENCE [LARGE SCALE GENOMIC DNA]</scope>
    <source>
        <strain evidence="1 2">DN04</strain>
    </source>
</reference>
<protein>
    <submittedName>
        <fullName evidence="1">Tetratricopeptide repeat protein</fullName>
    </submittedName>
</protein>
<dbReference type="RefSeq" id="WP_135203306.1">
    <property type="nucleotide sequence ID" value="NZ_SPVG01000199.1"/>
</dbReference>